<feature type="region of interest" description="Disordered" evidence="1">
    <location>
        <begin position="54"/>
        <end position="109"/>
    </location>
</feature>
<feature type="compositionally biased region" description="Polar residues" evidence="1">
    <location>
        <begin position="84"/>
        <end position="93"/>
    </location>
</feature>
<organism evidence="2 3">
    <name type="scientific">Romanomermis culicivorax</name>
    <name type="common">Nematode worm</name>
    <dbReference type="NCBI Taxonomy" id="13658"/>
    <lineage>
        <taxon>Eukaryota</taxon>
        <taxon>Metazoa</taxon>
        <taxon>Ecdysozoa</taxon>
        <taxon>Nematoda</taxon>
        <taxon>Enoplea</taxon>
        <taxon>Dorylaimia</taxon>
        <taxon>Mermithida</taxon>
        <taxon>Mermithoidea</taxon>
        <taxon>Mermithidae</taxon>
        <taxon>Romanomermis</taxon>
    </lineage>
</organism>
<keyword evidence="2" id="KW-1185">Reference proteome</keyword>
<evidence type="ECO:0000256" key="1">
    <source>
        <dbReference type="SAM" id="MobiDB-lite"/>
    </source>
</evidence>
<dbReference type="WBParaSite" id="nRc.2.0.1.t18952-RA">
    <property type="protein sequence ID" value="nRc.2.0.1.t18952-RA"/>
    <property type="gene ID" value="nRc.2.0.1.g18952"/>
</dbReference>
<name>A0A915IZU3_ROMCU</name>
<dbReference type="Proteomes" id="UP000887565">
    <property type="component" value="Unplaced"/>
</dbReference>
<accession>A0A915IZU3</accession>
<dbReference type="AlphaFoldDB" id="A0A915IZU3"/>
<sequence>MLFPKHHWMDYPAALKEEIQCILLPPTTLTAPVPQIAQTAPVIAQTALRPPVTLPRPIPFQPPQALHTPQHVTLMPPTAPADVQTPQAPSTSGPALDRHGQPIPKPGHWEHSLKCKQHLLKEAAY</sequence>
<proteinExistence type="predicted"/>
<protein>
    <submittedName>
        <fullName evidence="3">Uncharacterized protein</fullName>
    </submittedName>
</protein>
<evidence type="ECO:0000313" key="2">
    <source>
        <dbReference type="Proteomes" id="UP000887565"/>
    </source>
</evidence>
<reference evidence="3" key="1">
    <citation type="submission" date="2022-11" db="UniProtKB">
        <authorList>
            <consortium name="WormBaseParasite"/>
        </authorList>
    </citation>
    <scope>IDENTIFICATION</scope>
</reference>
<evidence type="ECO:0000313" key="3">
    <source>
        <dbReference type="WBParaSite" id="nRc.2.0.1.t18952-RA"/>
    </source>
</evidence>